<feature type="compositionally biased region" description="Polar residues" evidence="3">
    <location>
        <begin position="682"/>
        <end position="692"/>
    </location>
</feature>
<organism evidence="4 5">
    <name type="scientific">Aristolochia fimbriata</name>
    <name type="common">White veined hardy Dutchman's pipe vine</name>
    <dbReference type="NCBI Taxonomy" id="158543"/>
    <lineage>
        <taxon>Eukaryota</taxon>
        <taxon>Viridiplantae</taxon>
        <taxon>Streptophyta</taxon>
        <taxon>Embryophyta</taxon>
        <taxon>Tracheophyta</taxon>
        <taxon>Spermatophyta</taxon>
        <taxon>Magnoliopsida</taxon>
        <taxon>Magnoliidae</taxon>
        <taxon>Piperales</taxon>
        <taxon>Aristolochiaceae</taxon>
        <taxon>Aristolochia</taxon>
    </lineage>
</organism>
<comment type="caution">
    <text evidence="4">The sequence shown here is derived from an EMBL/GenBank/DDBJ whole genome shotgun (WGS) entry which is preliminary data.</text>
</comment>
<keyword evidence="1" id="KW-0433">Leucine-rich repeat</keyword>
<accession>A0AAV7EVE6</accession>
<keyword evidence="5" id="KW-1185">Reference proteome</keyword>
<dbReference type="FunFam" id="3.80.10.10:FF:000320">
    <property type="entry name" value="Protein phosphatase 1 regulatory subunit pprA"/>
    <property type="match status" value="1"/>
</dbReference>
<feature type="region of interest" description="Disordered" evidence="3">
    <location>
        <begin position="586"/>
        <end position="692"/>
    </location>
</feature>
<dbReference type="InterPro" id="IPR001611">
    <property type="entry name" value="Leu-rich_rpt"/>
</dbReference>
<protein>
    <submittedName>
        <fullName evidence="4">Uncharacterized protein</fullName>
    </submittedName>
</protein>
<dbReference type="SUPFAM" id="SSF52075">
    <property type="entry name" value="Outer arm dynein light chain 1"/>
    <property type="match status" value="1"/>
</dbReference>
<evidence type="ECO:0000256" key="3">
    <source>
        <dbReference type="SAM" id="MobiDB-lite"/>
    </source>
</evidence>
<dbReference type="PROSITE" id="PS51450">
    <property type="entry name" value="LRR"/>
    <property type="match status" value="2"/>
</dbReference>
<gene>
    <name evidence="4" type="ORF">H6P81_005717</name>
</gene>
<evidence type="ECO:0000256" key="2">
    <source>
        <dbReference type="ARBA" id="ARBA00022737"/>
    </source>
</evidence>
<keyword evidence="2" id="KW-0677">Repeat</keyword>
<name>A0AAV7EVE6_ARIFI</name>
<evidence type="ECO:0000313" key="4">
    <source>
        <dbReference type="EMBL" id="KAG9452813.1"/>
    </source>
</evidence>
<dbReference type="GO" id="GO:0005737">
    <property type="term" value="C:cytoplasm"/>
    <property type="evidence" value="ECO:0007669"/>
    <property type="project" value="TreeGrafter"/>
</dbReference>
<evidence type="ECO:0000313" key="5">
    <source>
        <dbReference type="Proteomes" id="UP000825729"/>
    </source>
</evidence>
<dbReference type="EMBL" id="JAINDJ010000003">
    <property type="protein sequence ID" value="KAG9452813.1"/>
    <property type="molecule type" value="Genomic_DNA"/>
</dbReference>
<dbReference type="Proteomes" id="UP000825729">
    <property type="component" value="Unassembled WGS sequence"/>
</dbReference>
<feature type="region of interest" description="Disordered" evidence="3">
    <location>
        <begin position="17"/>
        <end position="62"/>
    </location>
</feature>
<dbReference type="Gene3D" id="3.80.10.10">
    <property type="entry name" value="Ribonuclease Inhibitor"/>
    <property type="match status" value="1"/>
</dbReference>
<evidence type="ECO:0000256" key="1">
    <source>
        <dbReference type="ARBA" id="ARBA00022614"/>
    </source>
</evidence>
<reference evidence="4 5" key="1">
    <citation type="submission" date="2021-07" db="EMBL/GenBank/DDBJ databases">
        <title>The Aristolochia fimbriata genome: insights into angiosperm evolution, floral development and chemical biosynthesis.</title>
        <authorList>
            <person name="Jiao Y."/>
        </authorList>
    </citation>
    <scope>NUCLEOTIDE SEQUENCE [LARGE SCALE GENOMIC DNA]</scope>
    <source>
        <strain evidence="4">IBCAS-2021</strain>
        <tissue evidence="4">Leaf</tissue>
    </source>
</reference>
<proteinExistence type="predicted"/>
<dbReference type="InterPro" id="IPR032675">
    <property type="entry name" value="LRR_dom_sf"/>
</dbReference>
<sequence>MVRFPCFPSSYYNHKSKRSLPHTMGKTKMDSQVPLSDQTTNHSTSSLGSNSTHLTMSKSNPSETSMEQVVSMSSFDCCKSEEMNHESCPSDKREICNGFLRKSQSLGSGLDREVVNLEEDVETVDINSSLAVNTDPENHTSAFSIGDLNHSDGEAREEVDFQLFNGPVDDSVCHTTPDLSLPRMTKSFSCSNLYVSVRADSLDQEFKLTRSKSFHGLSSTIGWKREHVISRDGCSTPRKSKSTSSCHDMLYTSQVFSKSEDCALSNPSGGSFEIADREQYNMFEIGKDKFHSHCDDEYNSCHFPNLLDGGIPNEIEESGPGNYHEAETSDPKWDTSFHKHYDMKRIEEWVSEIDLEDSIPVPELGESSKSASTKDVQLINNGIIAKVDSRFSYDIEANKYISALAPSSSLAQMANLGLTAVPFLGAFVSLRVLNLSGNAIVRINAGMLPRGLHVLNLSKNYISAIEGLRELSRLRVLDVSYNRICRIGHGLAYCPSLKELYVTGNKVSEVEGLHRLLKLNILDLGFNKISTTKCLGQLAANYNSLQAINLDGNPAQRNVGDDQLKKYLQSLLPLLLYFNKQKIRSSSSKDISERSSRSITAYPHDRTGRSDHKHSRRGNHGGATHRVASSSGNGRSGLGVISPKLSKGRHGRLPPAGTRGTHHHHPTSSSTLLSHPSHNMRRSQSAGTLLVA</sequence>
<dbReference type="PANTHER" id="PTHR15454">
    <property type="entry name" value="NISCHARIN RELATED"/>
    <property type="match status" value="1"/>
</dbReference>
<feature type="compositionally biased region" description="Polar residues" evidence="3">
    <location>
        <begin position="33"/>
        <end position="62"/>
    </location>
</feature>
<dbReference type="AlphaFoldDB" id="A0AAV7EVE6"/>
<dbReference type="Pfam" id="PF14580">
    <property type="entry name" value="LRR_9"/>
    <property type="match status" value="1"/>
</dbReference>
<dbReference type="PANTHER" id="PTHR15454:SF7">
    <property type="entry name" value="OS07G0106100 PROTEIN"/>
    <property type="match status" value="1"/>
</dbReference>
<feature type="compositionally biased region" description="Low complexity" evidence="3">
    <location>
        <begin position="667"/>
        <end position="677"/>
    </location>
</feature>